<organism evidence="19">
    <name type="scientific">Paradiplozoon opsariichthydis</name>
    <dbReference type="NCBI Taxonomy" id="340994"/>
    <lineage>
        <taxon>Eukaryota</taxon>
        <taxon>Metazoa</taxon>
        <taxon>Spiralia</taxon>
        <taxon>Lophotrochozoa</taxon>
        <taxon>Platyhelminthes</taxon>
        <taxon>Monogenea</taxon>
        <taxon>Polyopisthocotylea</taxon>
        <taxon>Mazocraeidea</taxon>
        <taxon>Diplozoidae</taxon>
        <taxon>Paradiplozoon</taxon>
    </lineage>
</organism>
<evidence type="ECO:0000256" key="6">
    <source>
        <dbReference type="ARBA" id="ARBA00022660"/>
    </source>
</evidence>
<evidence type="ECO:0000259" key="17">
    <source>
        <dbReference type="PROSITE" id="PS51002"/>
    </source>
</evidence>
<dbReference type="InterPro" id="IPR027387">
    <property type="entry name" value="Cytb/b6-like_sf"/>
</dbReference>
<evidence type="ECO:0000256" key="15">
    <source>
        <dbReference type="ARBA" id="ARBA00023136"/>
    </source>
</evidence>
<keyword evidence="5 16" id="KW-0349">Heme</keyword>
<dbReference type="PANTHER" id="PTHR19271">
    <property type="entry name" value="CYTOCHROME B"/>
    <property type="match status" value="1"/>
</dbReference>
<dbReference type="SUPFAM" id="SSF81342">
    <property type="entry name" value="Transmembrane di-heme cytochromes"/>
    <property type="match status" value="1"/>
</dbReference>
<dbReference type="PROSITE" id="PS51003">
    <property type="entry name" value="CYTB_CTER"/>
    <property type="match status" value="1"/>
</dbReference>
<comment type="similarity">
    <text evidence="16">Belongs to the cytochrome b family.</text>
</comment>
<evidence type="ECO:0000256" key="14">
    <source>
        <dbReference type="ARBA" id="ARBA00023128"/>
    </source>
</evidence>
<proteinExistence type="inferred from homology"/>
<evidence type="ECO:0000313" key="19">
    <source>
        <dbReference type="EMBL" id="AYE40100.1"/>
    </source>
</evidence>
<dbReference type="GO" id="GO:0046872">
    <property type="term" value="F:metal ion binding"/>
    <property type="evidence" value="ECO:0007669"/>
    <property type="project" value="UniProtKB-UniRule"/>
</dbReference>
<keyword evidence="4 16" id="KW-0813">Transport</keyword>
<feature type="transmembrane region" description="Helical" evidence="16">
    <location>
        <begin position="326"/>
        <end position="344"/>
    </location>
</feature>
<keyword evidence="7 16" id="KW-0812">Transmembrane</keyword>
<evidence type="ECO:0000256" key="1">
    <source>
        <dbReference type="ARBA" id="ARBA00002566"/>
    </source>
</evidence>
<keyword evidence="15 16" id="KW-0472">Membrane</keyword>
<keyword evidence="10 16" id="KW-0249">Electron transport</keyword>
<keyword evidence="8 16" id="KW-0479">Metal-binding</keyword>
<keyword evidence="14 16" id="KW-0496">Mitochondrion</keyword>
<feature type="transmembrane region" description="Helical" evidence="16">
    <location>
        <begin position="116"/>
        <end position="138"/>
    </location>
</feature>
<reference evidence="19" key="1">
    <citation type="journal article" date="2018" name="BMC Evol. Biol.">
        <title>Three new Diplozoidae mitogenomes expose unusual compositional biases within the Monogenea class: implications for phylogenetic studies.</title>
        <authorList>
            <person name="Zhang D."/>
            <person name="Zou H."/>
            <person name="Wu S.G."/>
            <person name="Li M."/>
            <person name="Jakovlic I."/>
            <person name="Zhang J."/>
            <person name="Chen R."/>
            <person name="Li W.X."/>
            <person name="Wang G.T."/>
        </authorList>
    </citation>
    <scope>NUCLEOTIDE SEQUENCE</scope>
</reference>
<dbReference type="EMBL" id="MG458327">
    <property type="protein sequence ID" value="AYE40100.1"/>
    <property type="molecule type" value="Genomic_DNA"/>
</dbReference>
<evidence type="ECO:0000256" key="16">
    <source>
        <dbReference type="RuleBase" id="RU362117"/>
    </source>
</evidence>
<dbReference type="GO" id="GO:0022904">
    <property type="term" value="P:respiratory electron transport chain"/>
    <property type="evidence" value="ECO:0007669"/>
    <property type="project" value="InterPro"/>
</dbReference>
<evidence type="ECO:0000256" key="10">
    <source>
        <dbReference type="ARBA" id="ARBA00022982"/>
    </source>
</evidence>
<evidence type="ECO:0000256" key="12">
    <source>
        <dbReference type="ARBA" id="ARBA00023004"/>
    </source>
</evidence>
<dbReference type="InterPro" id="IPR016174">
    <property type="entry name" value="Di-haem_cyt_TM"/>
</dbReference>
<evidence type="ECO:0000256" key="4">
    <source>
        <dbReference type="ARBA" id="ARBA00022448"/>
    </source>
</evidence>
<dbReference type="InterPro" id="IPR036150">
    <property type="entry name" value="Cyt_b/b6_C_sf"/>
</dbReference>
<feature type="transmembrane region" description="Helical" evidence="16">
    <location>
        <begin position="184"/>
        <end position="205"/>
    </location>
</feature>
<dbReference type="GO" id="GO:0005743">
    <property type="term" value="C:mitochondrial inner membrane"/>
    <property type="evidence" value="ECO:0007669"/>
    <property type="project" value="UniProtKB-SubCell"/>
</dbReference>
<comment type="subcellular location">
    <subcellularLocation>
        <location evidence="2">Mitochondrion inner membrane</location>
        <topology evidence="2">Multi-pass membrane protein</topology>
    </subcellularLocation>
</comment>
<evidence type="ECO:0000256" key="3">
    <source>
        <dbReference type="ARBA" id="ARBA00013531"/>
    </source>
</evidence>
<evidence type="ECO:0000256" key="9">
    <source>
        <dbReference type="ARBA" id="ARBA00022792"/>
    </source>
</evidence>
<evidence type="ECO:0000256" key="13">
    <source>
        <dbReference type="ARBA" id="ARBA00023075"/>
    </source>
</evidence>
<geneLocation type="mitochondrion" evidence="19"/>
<feature type="transmembrane region" description="Helical" evidence="16">
    <location>
        <begin position="236"/>
        <end position="255"/>
    </location>
</feature>
<keyword evidence="12 16" id="KW-0408">Iron</keyword>
<dbReference type="InterPro" id="IPR005797">
    <property type="entry name" value="Cyt_b/b6_N"/>
</dbReference>
<dbReference type="Pfam" id="PF00032">
    <property type="entry name" value="Cytochrom_B_C"/>
    <property type="match status" value="1"/>
</dbReference>
<evidence type="ECO:0000256" key="8">
    <source>
        <dbReference type="ARBA" id="ARBA00022723"/>
    </source>
</evidence>
<feature type="domain" description="Cytochrome b/b6 C-terminal region profile" evidence="18">
    <location>
        <begin position="217"/>
        <end position="383"/>
    </location>
</feature>
<keyword evidence="9" id="KW-0999">Mitochondrion inner membrane</keyword>
<evidence type="ECO:0000256" key="5">
    <source>
        <dbReference type="ARBA" id="ARBA00022617"/>
    </source>
</evidence>
<dbReference type="AlphaFoldDB" id="A0A386PWL8"/>
<name>A0A386PWL8_9PLAT</name>
<feature type="transmembrane region" description="Helical" evidence="16">
    <location>
        <begin position="28"/>
        <end position="56"/>
    </location>
</feature>
<protein>
    <recommendedName>
        <fullName evidence="3 16">Cytochrome b</fullName>
    </recommendedName>
</protein>
<keyword evidence="6 16" id="KW-0679">Respiratory chain</keyword>
<evidence type="ECO:0000259" key="18">
    <source>
        <dbReference type="PROSITE" id="PS51003"/>
    </source>
</evidence>
<feature type="transmembrane region" description="Helical" evidence="16">
    <location>
        <begin position="144"/>
        <end position="163"/>
    </location>
</feature>
<dbReference type="Pfam" id="PF00033">
    <property type="entry name" value="Cytochrome_B"/>
    <property type="match status" value="1"/>
</dbReference>
<evidence type="ECO:0000256" key="2">
    <source>
        <dbReference type="ARBA" id="ARBA00004448"/>
    </source>
</evidence>
<feature type="domain" description="Cytochrome b/b6 N-terminal region profile" evidence="17">
    <location>
        <begin position="1"/>
        <end position="215"/>
    </location>
</feature>
<feature type="transmembrane region" description="Helical" evidence="16">
    <location>
        <begin position="351"/>
        <end position="371"/>
    </location>
</feature>
<keyword evidence="11 16" id="KW-1133">Transmembrane helix</keyword>
<dbReference type="InterPro" id="IPR005798">
    <property type="entry name" value="Cyt_b/b6_C"/>
</dbReference>
<feature type="transmembrane region" description="Helical" evidence="16">
    <location>
        <begin position="83"/>
        <end position="104"/>
    </location>
</feature>
<dbReference type="SUPFAM" id="SSF81648">
    <property type="entry name" value="a domain/subunit of cytochrome bc1 complex (Ubiquinol-cytochrome c reductase)"/>
    <property type="match status" value="1"/>
</dbReference>
<evidence type="ECO:0000256" key="7">
    <source>
        <dbReference type="ARBA" id="ARBA00022692"/>
    </source>
</evidence>
<comment type="cofactor">
    <cofactor evidence="16">
        <name>heme b</name>
        <dbReference type="ChEBI" id="CHEBI:60344"/>
    </cofactor>
    <text evidence="16">Binds 2 heme groups non-covalently.</text>
</comment>
<gene>
    <name evidence="19" type="primary">cytb</name>
</gene>
<dbReference type="PANTHER" id="PTHR19271:SF16">
    <property type="entry name" value="CYTOCHROME B"/>
    <property type="match status" value="1"/>
</dbReference>
<evidence type="ECO:0000256" key="11">
    <source>
        <dbReference type="ARBA" id="ARBA00022989"/>
    </source>
</evidence>
<sequence length="387" mass="44908">MLNLGYGVRFSMSTVVSRLDWPVNSNLNYWWCGGSVLLSVMLLQLVSGLFCAFPFLHSCVSHGLGVMVEGGPGPLLEGFSLSLVHFVHIWGASLLFFLLLIHIGRGVYYGSYSKSPLVWSVGMVLYLLILVEAFLGYLLPWHQMSYWAGVVISSIFLSFPYVGDHLYNFIVGSYVFGDLVVSRVYCLHVSFGFVIFLFIVIHLLFLHEFGSSNSFNSMDSYSDSVFFFKGYFYKDIFVILSVFFFVIWLSSYFPWLTSLKEGFMSPDFMSTPVNIKPEWYFLPFYAILRSIESKLGGLFLVCMVFFLVWLPSPMWFSCAFNIFRRFWFWTMCFGYLFLSILGAMSPSSVCVYVSFFVYLLFIYSLMFIKLFDYFSDFFVWLFNLIWF</sequence>
<dbReference type="Gene3D" id="1.20.810.10">
    <property type="entry name" value="Cytochrome Bc1 Complex, Chain C"/>
    <property type="match status" value="1"/>
</dbReference>
<comment type="function">
    <text evidence="1 16">Component of the ubiquinol-cytochrome c reductase complex (complex III or cytochrome b-c1 complex) that is part of the mitochondrial respiratory chain. The b-c1 complex mediates electron transfer from ubiquinol to cytochrome c. Contributes to the generation of a proton gradient across the mitochondrial membrane that is then used for ATP synthesis.</text>
</comment>
<dbReference type="GO" id="GO:0016491">
    <property type="term" value="F:oxidoreductase activity"/>
    <property type="evidence" value="ECO:0007669"/>
    <property type="project" value="UniProtKB-UniRule"/>
</dbReference>
<accession>A0A386PWL8</accession>
<feature type="transmembrane region" description="Helical" evidence="16">
    <location>
        <begin position="295"/>
        <end position="314"/>
    </location>
</feature>
<dbReference type="PROSITE" id="PS51002">
    <property type="entry name" value="CYTB_NTER"/>
    <property type="match status" value="1"/>
</dbReference>
<dbReference type="GO" id="GO:0009055">
    <property type="term" value="F:electron transfer activity"/>
    <property type="evidence" value="ECO:0007669"/>
    <property type="project" value="InterPro"/>
</dbReference>
<keyword evidence="13" id="KW-0830">Ubiquinone</keyword>